<dbReference type="SUPFAM" id="SSF50346">
    <property type="entry name" value="PRC-barrel domain"/>
    <property type="match status" value="1"/>
</dbReference>
<dbReference type="InterPro" id="IPR056792">
    <property type="entry name" value="PRC_RimM"/>
</dbReference>
<dbReference type="InterPro" id="IPR002676">
    <property type="entry name" value="RimM_N"/>
</dbReference>
<organism evidence="8 9">
    <name type="scientific">Desulfosarcina alkanivorans</name>
    <dbReference type="NCBI Taxonomy" id="571177"/>
    <lineage>
        <taxon>Bacteria</taxon>
        <taxon>Pseudomonadati</taxon>
        <taxon>Thermodesulfobacteriota</taxon>
        <taxon>Desulfobacteria</taxon>
        <taxon>Desulfobacterales</taxon>
        <taxon>Desulfosarcinaceae</taxon>
        <taxon>Desulfosarcina</taxon>
    </lineage>
</organism>
<comment type="subunit">
    <text evidence="5">Binds ribosomal protein uS19.</text>
</comment>
<dbReference type="Gene3D" id="2.30.30.240">
    <property type="entry name" value="PRC-barrel domain"/>
    <property type="match status" value="1"/>
</dbReference>
<evidence type="ECO:0000313" key="8">
    <source>
        <dbReference type="EMBL" id="BBO71797.1"/>
    </source>
</evidence>
<evidence type="ECO:0000256" key="1">
    <source>
        <dbReference type="ARBA" id="ARBA00022490"/>
    </source>
</evidence>
<evidence type="ECO:0000313" key="9">
    <source>
        <dbReference type="Proteomes" id="UP000427906"/>
    </source>
</evidence>
<keyword evidence="3 5" id="KW-0698">rRNA processing</keyword>
<reference evidence="8 9" key="1">
    <citation type="submission" date="2019-11" db="EMBL/GenBank/DDBJ databases">
        <title>Comparative genomics of hydrocarbon-degrading Desulfosarcina strains.</title>
        <authorList>
            <person name="Watanabe M."/>
            <person name="Kojima H."/>
            <person name="Fukui M."/>
        </authorList>
    </citation>
    <scope>NUCLEOTIDE SEQUENCE [LARGE SCALE GENOMIC DNA]</scope>
    <source>
        <strain evidence="8 9">PL12</strain>
    </source>
</reference>
<evidence type="ECO:0000256" key="2">
    <source>
        <dbReference type="ARBA" id="ARBA00022517"/>
    </source>
</evidence>
<dbReference type="HAMAP" id="MF_00014">
    <property type="entry name" value="Ribosome_mat_RimM"/>
    <property type="match status" value="1"/>
</dbReference>
<sequence length="177" mass="18809">MAPEDDLVLVGRVTGAHGIRGGVKVHSYAESTALYRIGEGIMLTLPDGTVATLAVQWVKPHGRALLMGLESVTDRNQAEDLVGASLFVERSRLPALEADTYYWTDLVGLDVYDPAGSRLGSLDGVIPTPGNDVYVVKGDVDGRPRELLIPAVGDVVLSIDIAGKTMVVELPEGLQDC</sequence>
<dbReference type="NCBIfam" id="TIGR02273">
    <property type="entry name" value="16S_RimM"/>
    <property type="match status" value="1"/>
</dbReference>
<keyword evidence="4 5" id="KW-0143">Chaperone</keyword>
<dbReference type="GO" id="GO:0006364">
    <property type="term" value="P:rRNA processing"/>
    <property type="evidence" value="ECO:0007669"/>
    <property type="project" value="UniProtKB-UniRule"/>
</dbReference>
<dbReference type="SUPFAM" id="SSF50447">
    <property type="entry name" value="Translation proteins"/>
    <property type="match status" value="1"/>
</dbReference>
<proteinExistence type="inferred from homology"/>
<dbReference type="Proteomes" id="UP000427906">
    <property type="component" value="Chromosome"/>
</dbReference>
<keyword evidence="9" id="KW-1185">Reference proteome</keyword>
<dbReference type="InterPro" id="IPR036976">
    <property type="entry name" value="RimM_N_sf"/>
</dbReference>
<comment type="similarity">
    <text evidence="5">Belongs to the RimM family.</text>
</comment>
<comment type="subcellular location">
    <subcellularLocation>
        <location evidence="5">Cytoplasm</location>
    </subcellularLocation>
</comment>
<dbReference type="GO" id="GO:0042274">
    <property type="term" value="P:ribosomal small subunit biogenesis"/>
    <property type="evidence" value="ECO:0007669"/>
    <property type="project" value="UniProtKB-UniRule"/>
</dbReference>
<feature type="domain" description="Ribosome maturation factor RimM PRC barrel" evidence="7">
    <location>
        <begin position="103"/>
        <end position="174"/>
    </location>
</feature>
<name>A0A5K7Z5B0_9BACT</name>
<dbReference type="InterPro" id="IPR011961">
    <property type="entry name" value="RimM"/>
</dbReference>
<evidence type="ECO:0000256" key="5">
    <source>
        <dbReference type="HAMAP-Rule" id="MF_00014"/>
    </source>
</evidence>
<evidence type="ECO:0000256" key="4">
    <source>
        <dbReference type="ARBA" id="ARBA00023186"/>
    </source>
</evidence>
<dbReference type="AlphaFoldDB" id="A0A5K7Z5B0"/>
<dbReference type="InterPro" id="IPR011033">
    <property type="entry name" value="PRC_barrel-like_sf"/>
</dbReference>
<comment type="domain">
    <text evidence="5">The PRC barrel domain binds ribosomal protein uS19.</text>
</comment>
<dbReference type="GO" id="GO:0005840">
    <property type="term" value="C:ribosome"/>
    <property type="evidence" value="ECO:0007669"/>
    <property type="project" value="InterPro"/>
</dbReference>
<gene>
    <name evidence="5 8" type="primary">rimM</name>
    <name evidence="8" type="ORF">DSCA_57270</name>
</gene>
<protein>
    <recommendedName>
        <fullName evidence="5">Ribosome maturation factor RimM</fullName>
    </recommendedName>
</protein>
<dbReference type="Gene3D" id="2.40.30.60">
    <property type="entry name" value="RimM"/>
    <property type="match status" value="1"/>
</dbReference>
<dbReference type="InterPro" id="IPR009000">
    <property type="entry name" value="Transl_B-barrel_sf"/>
</dbReference>
<dbReference type="RefSeq" id="WP_155319579.1">
    <property type="nucleotide sequence ID" value="NZ_AP021874.1"/>
</dbReference>
<keyword evidence="2 5" id="KW-0690">Ribosome biogenesis</keyword>
<evidence type="ECO:0000256" key="3">
    <source>
        <dbReference type="ARBA" id="ARBA00022552"/>
    </source>
</evidence>
<evidence type="ECO:0000259" key="6">
    <source>
        <dbReference type="Pfam" id="PF01782"/>
    </source>
</evidence>
<dbReference type="KEGG" id="dalk:DSCA_57270"/>
<feature type="domain" description="RimM N-terminal" evidence="6">
    <location>
        <begin position="10"/>
        <end position="91"/>
    </location>
</feature>
<dbReference type="EMBL" id="AP021874">
    <property type="protein sequence ID" value="BBO71797.1"/>
    <property type="molecule type" value="Genomic_DNA"/>
</dbReference>
<dbReference type="OrthoDB" id="9783509at2"/>
<evidence type="ECO:0000259" key="7">
    <source>
        <dbReference type="Pfam" id="PF24986"/>
    </source>
</evidence>
<comment type="function">
    <text evidence="5">An accessory protein needed during the final step in the assembly of 30S ribosomal subunit, possibly for assembly of the head region. Essential for efficient processing of 16S rRNA. May be needed both before and after RbfA during the maturation of 16S rRNA. It has affinity for free ribosomal 30S subunits but not for 70S ribosomes.</text>
</comment>
<accession>A0A5K7Z5B0</accession>
<keyword evidence="1 5" id="KW-0963">Cytoplasm</keyword>
<dbReference type="Pfam" id="PF01782">
    <property type="entry name" value="RimM"/>
    <property type="match status" value="1"/>
</dbReference>
<dbReference type="PANTHER" id="PTHR33692:SF1">
    <property type="entry name" value="RIBOSOME MATURATION FACTOR RIMM"/>
    <property type="match status" value="1"/>
</dbReference>
<dbReference type="GO" id="GO:0043022">
    <property type="term" value="F:ribosome binding"/>
    <property type="evidence" value="ECO:0007669"/>
    <property type="project" value="InterPro"/>
</dbReference>
<dbReference type="GO" id="GO:0005737">
    <property type="term" value="C:cytoplasm"/>
    <property type="evidence" value="ECO:0007669"/>
    <property type="project" value="UniProtKB-SubCell"/>
</dbReference>
<dbReference type="Pfam" id="PF24986">
    <property type="entry name" value="PRC_RimM"/>
    <property type="match status" value="1"/>
</dbReference>
<dbReference type="PANTHER" id="PTHR33692">
    <property type="entry name" value="RIBOSOME MATURATION FACTOR RIMM"/>
    <property type="match status" value="1"/>
</dbReference>